<dbReference type="InterPro" id="IPR013324">
    <property type="entry name" value="RNA_pol_sigma_r3/r4-like"/>
</dbReference>
<gene>
    <name evidence="1" type="ORF">ACFFSY_08300</name>
</gene>
<name>A0ABV5KP87_9BACL</name>
<evidence type="ECO:0008006" key="3">
    <source>
        <dbReference type="Google" id="ProtNLM"/>
    </source>
</evidence>
<keyword evidence="2" id="KW-1185">Reference proteome</keyword>
<dbReference type="Gene3D" id="1.20.140.160">
    <property type="match status" value="1"/>
</dbReference>
<reference evidence="1 2" key="1">
    <citation type="submission" date="2024-09" db="EMBL/GenBank/DDBJ databases">
        <authorList>
            <person name="Sun Q."/>
            <person name="Mori K."/>
        </authorList>
    </citation>
    <scope>NUCLEOTIDE SEQUENCE [LARGE SCALE GENOMIC DNA]</scope>
    <source>
        <strain evidence="1 2">TISTR 2452</strain>
    </source>
</reference>
<proteinExistence type="predicted"/>
<protein>
    <recommendedName>
        <fullName evidence="3">Sigma-70 family RNA polymerase sigma factor</fullName>
    </recommendedName>
</protein>
<evidence type="ECO:0000313" key="2">
    <source>
        <dbReference type="Proteomes" id="UP001589747"/>
    </source>
</evidence>
<accession>A0ABV5KP87</accession>
<evidence type="ECO:0000313" key="1">
    <source>
        <dbReference type="EMBL" id="MFB9325927.1"/>
    </source>
</evidence>
<organism evidence="1 2">
    <name type="scientific">Paenibacillus aurantiacus</name>
    <dbReference type="NCBI Taxonomy" id="1936118"/>
    <lineage>
        <taxon>Bacteria</taxon>
        <taxon>Bacillati</taxon>
        <taxon>Bacillota</taxon>
        <taxon>Bacilli</taxon>
        <taxon>Bacillales</taxon>
        <taxon>Paenibacillaceae</taxon>
        <taxon>Paenibacillus</taxon>
    </lineage>
</organism>
<sequence length="204" mass="23673">MRQDNFTARPIFDVEVALRHPVLRGFCTHPGNANSVRKYINESTPENLEKLNLAFKRYFFAIRFTKYLNSLITNGRIDFVRKNKRSEERELVIFNKQISDEEEAEIGELLTAVYSGDDLPQVTTNPDVFQEQINNEWLYEGFSLLTSKQKVVITLAYSALSRDSEIALLLHVTQQAVSKTRKSALQKIRQCFPHCHQLPLRARR</sequence>
<comment type="caution">
    <text evidence="1">The sequence shown here is derived from an EMBL/GenBank/DDBJ whole genome shotgun (WGS) entry which is preliminary data.</text>
</comment>
<dbReference type="EMBL" id="JBHMDO010000015">
    <property type="protein sequence ID" value="MFB9325927.1"/>
    <property type="molecule type" value="Genomic_DNA"/>
</dbReference>
<dbReference type="Proteomes" id="UP001589747">
    <property type="component" value="Unassembled WGS sequence"/>
</dbReference>
<dbReference type="SUPFAM" id="SSF88659">
    <property type="entry name" value="Sigma3 and sigma4 domains of RNA polymerase sigma factors"/>
    <property type="match status" value="1"/>
</dbReference>
<dbReference type="RefSeq" id="WP_377492687.1">
    <property type="nucleotide sequence ID" value="NZ_JBHMDO010000015.1"/>
</dbReference>